<sequence length="160" mass="17696">MTPTSSMPFSEKLSAALSFLFSDAGQLRFLLATALVLMLAFAVMWRRAAADRRAAGHRLEALGAQIRQHETAAISAAEGAKALEQRLAEVGAHEREVSLRLGRIESAYDGQAGRLREVIEERDDLRDALHAARQSEGCFNANWPKPFLPPTRTARRRRAT</sequence>
<dbReference type="Proteomes" id="UP001243846">
    <property type="component" value="Unassembled WGS sequence"/>
</dbReference>
<evidence type="ECO:0000256" key="1">
    <source>
        <dbReference type="SAM" id="Phobius"/>
    </source>
</evidence>
<comment type="caution">
    <text evidence="2">The sequence shown here is derived from an EMBL/GenBank/DDBJ whole genome shotgun (WGS) entry which is preliminary data.</text>
</comment>
<feature type="transmembrane region" description="Helical" evidence="1">
    <location>
        <begin position="27"/>
        <end position="45"/>
    </location>
</feature>
<accession>A0ABT8D851</accession>
<keyword evidence="1" id="KW-0812">Transmembrane</keyword>
<keyword evidence="3" id="KW-1185">Reference proteome</keyword>
<proteinExistence type="predicted"/>
<evidence type="ECO:0000313" key="2">
    <source>
        <dbReference type="EMBL" id="MDN3711592.1"/>
    </source>
</evidence>
<reference evidence="3" key="1">
    <citation type="journal article" date="2019" name="Int. J. Syst. Evol. Microbiol.">
        <title>The Global Catalogue of Microorganisms (GCM) 10K type strain sequencing project: providing services to taxonomists for standard genome sequencing and annotation.</title>
        <authorList>
            <consortium name="The Broad Institute Genomics Platform"/>
            <consortium name="The Broad Institute Genome Sequencing Center for Infectious Disease"/>
            <person name="Wu L."/>
            <person name="Ma J."/>
        </authorList>
    </citation>
    <scope>NUCLEOTIDE SEQUENCE [LARGE SCALE GENOMIC DNA]</scope>
    <source>
        <strain evidence="3">CECT 8482</strain>
    </source>
</reference>
<keyword evidence="1" id="KW-1133">Transmembrane helix</keyword>
<protein>
    <submittedName>
        <fullName evidence="2">Uncharacterized protein</fullName>
    </submittedName>
</protein>
<dbReference type="EMBL" id="JAUFRC010000001">
    <property type="protein sequence ID" value="MDN3711592.1"/>
    <property type="molecule type" value="Genomic_DNA"/>
</dbReference>
<name>A0ABT8D851_9RHOB</name>
<keyword evidence="1" id="KW-0472">Membrane</keyword>
<gene>
    <name evidence="2" type="ORF">QWZ10_06735</name>
</gene>
<organism evidence="2 3">
    <name type="scientific">Paracoccus cavernae</name>
    <dbReference type="NCBI Taxonomy" id="1571207"/>
    <lineage>
        <taxon>Bacteria</taxon>
        <taxon>Pseudomonadati</taxon>
        <taxon>Pseudomonadota</taxon>
        <taxon>Alphaproteobacteria</taxon>
        <taxon>Rhodobacterales</taxon>
        <taxon>Paracoccaceae</taxon>
        <taxon>Paracoccus</taxon>
    </lineage>
</organism>
<evidence type="ECO:0000313" key="3">
    <source>
        <dbReference type="Proteomes" id="UP001243846"/>
    </source>
</evidence>